<accession>A0A7K3WRH1</accession>
<organism evidence="1 2">
    <name type="scientific">Cryomorpha ignava</name>
    <dbReference type="NCBI Taxonomy" id="101383"/>
    <lineage>
        <taxon>Bacteria</taxon>
        <taxon>Pseudomonadati</taxon>
        <taxon>Bacteroidota</taxon>
        <taxon>Flavobacteriia</taxon>
        <taxon>Flavobacteriales</taxon>
        <taxon>Cryomorphaceae</taxon>
        <taxon>Cryomorpha</taxon>
    </lineage>
</organism>
<evidence type="ECO:0000313" key="2">
    <source>
        <dbReference type="Proteomes" id="UP000486602"/>
    </source>
</evidence>
<keyword evidence="2" id="KW-1185">Reference proteome</keyword>
<comment type="caution">
    <text evidence="1">The sequence shown here is derived from an EMBL/GenBank/DDBJ whole genome shotgun (WGS) entry which is preliminary data.</text>
</comment>
<reference evidence="1 2" key="1">
    <citation type="submission" date="2020-02" db="EMBL/GenBank/DDBJ databases">
        <title>Out from the shadows clarifying the taxonomy of the family Cryomorphaceae and related taxa by utilizing the GTDB taxonomic framework.</title>
        <authorList>
            <person name="Bowman J.P."/>
        </authorList>
    </citation>
    <scope>NUCLEOTIDE SEQUENCE [LARGE SCALE GENOMIC DNA]</scope>
    <source>
        <strain evidence="1 2">QSSC 1-22</strain>
    </source>
</reference>
<protein>
    <submittedName>
        <fullName evidence="1">Uncharacterized protein</fullName>
    </submittedName>
</protein>
<gene>
    <name evidence="1" type="ORF">G3O08_09015</name>
</gene>
<name>A0A7K3WRH1_9FLAO</name>
<dbReference type="EMBL" id="JAAGVY010000013">
    <property type="protein sequence ID" value="NEN23641.1"/>
    <property type="molecule type" value="Genomic_DNA"/>
</dbReference>
<sequence>MNPKKVFFTFGFILAFFIVACCISLASAKSADRTSEAEQSRSATHHYELPKLIPAAWLVGR</sequence>
<dbReference type="AlphaFoldDB" id="A0A7K3WRH1"/>
<proteinExistence type="predicted"/>
<evidence type="ECO:0000313" key="1">
    <source>
        <dbReference type="EMBL" id="NEN23641.1"/>
    </source>
</evidence>
<dbReference type="RefSeq" id="WP_163285035.1">
    <property type="nucleotide sequence ID" value="NZ_JAAGVY010000013.1"/>
</dbReference>
<dbReference type="PROSITE" id="PS51257">
    <property type="entry name" value="PROKAR_LIPOPROTEIN"/>
    <property type="match status" value="1"/>
</dbReference>
<dbReference type="Proteomes" id="UP000486602">
    <property type="component" value="Unassembled WGS sequence"/>
</dbReference>